<feature type="region of interest" description="Disordered" evidence="1">
    <location>
        <begin position="24"/>
        <end position="51"/>
    </location>
</feature>
<dbReference type="STRING" id="1194083.BN12_270017"/>
<dbReference type="AlphaFoldDB" id="A0A077LX86"/>
<evidence type="ECO:0000256" key="1">
    <source>
        <dbReference type="SAM" id="MobiDB-lite"/>
    </source>
</evidence>
<reference evidence="2 3" key="1">
    <citation type="journal article" date="2013" name="ISME J.">
        <title>A metabolic model for members of the genus Tetrasphaera involved in enhanced biological phosphorus removal.</title>
        <authorList>
            <person name="Kristiansen R."/>
            <person name="Nguyen H.T.T."/>
            <person name="Saunders A.M."/>
            <person name="Nielsen J.L."/>
            <person name="Wimmer R."/>
            <person name="Le V.Q."/>
            <person name="McIlroy S.J."/>
            <person name="Petrovski S."/>
            <person name="Seviour R.J."/>
            <person name="Calteau A."/>
            <person name="Nielsen K.L."/>
            <person name="Nielsen P.H."/>
        </authorList>
    </citation>
    <scope>NUCLEOTIDE SEQUENCE [LARGE SCALE GENOMIC DNA]</scope>
    <source>
        <strain evidence="2 3">T1-X7</strain>
    </source>
</reference>
<evidence type="ECO:0000313" key="3">
    <source>
        <dbReference type="Proteomes" id="UP000035721"/>
    </source>
</evidence>
<comment type="caution">
    <text evidence="2">The sequence shown here is derived from an EMBL/GenBank/DDBJ whole genome shotgun (WGS) entry which is preliminary data.</text>
</comment>
<dbReference type="EMBL" id="CAJB01000190">
    <property type="protein sequence ID" value="CCH78291.1"/>
    <property type="molecule type" value="Genomic_DNA"/>
</dbReference>
<protein>
    <submittedName>
        <fullName evidence="2">Uncharacterized protein</fullName>
    </submittedName>
</protein>
<gene>
    <name evidence="2" type="ORF">BN12_270017</name>
</gene>
<keyword evidence="3" id="KW-1185">Reference proteome</keyword>
<name>A0A077LX86_9MICO</name>
<accession>A0A077LX86</accession>
<proteinExistence type="predicted"/>
<organism evidence="2 3">
    <name type="scientific">Nostocoides japonicum T1-X7</name>
    <dbReference type="NCBI Taxonomy" id="1194083"/>
    <lineage>
        <taxon>Bacteria</taxon>
        <taxon>Bacillati</taxon>
        <taxon>Actinomycetota</taxon>
        <taxon>Actinomycetes</taxon>
        <taxon>Micrococcales</taxon>
        <taxon>Intrasporangiaceae</taxon>
        <taxon>Nostocoides</taxon>
    </lineage>
</organism>
<evidence type="ECO:0000313" key="2">
    <source>
        <dbReference type="EMBL" id="CCH78291.1"/>
    </source>
</evidence>
<dbReference type="Proteomes" id="UP000035721">
    <property type="component" value="Unassembled WGS sequence"/>
</dbReference>
<sequence length="51" mass="5552">MRRLPSRMRRAGGTEVERSFDVILPGTADDSSRGSVSGGGDRTAMHRYSLV</sequence>